<dbReference type="InterPro" id="IPR038136">
    <property type="entry name" value="CofD-like_dom_sf"/>
</dbReference>
<accession>A9WAV7</accession>
<feature type="transmembrane region" description="Helical" evidence="2">
    <location>
        <begin position="20"/>
        <end position="41"/>
    </location>
</feature>
<dbReference type="EnsemblBacteria" id="ABY34738">
    <property type="protein sequence ID" value="ABY34738"/>
    <property type="gene ID" value="Caur_1518"/>
</dbReference>
<evidence type="ECO:0000256" key="2">
    <source>
        <dbReference type="SAM" id="Phobius"/>
    </source>
</evidence>
<evidence type="ECO:0008006" key="5">
    <source>
        <dbReference type="Google" id="ProtNLM"/>
    </source>
</evidence>
<sequence length="391" mass="43267">MKQIVSRLSALRHLLPSLSLTFIGIVLLSLGVAYLFIHAYRTVEGLPDVVWWLTLQFLPRPLRGVLLLAVGLMVLAGGIWQLSGVVVIPRPQQLPADGELVLGYDRARRPRRVVVISGGAGMLILSGLSDQVDRMTCIVPITDPVEYYYRASGLLNQPNVYYVVPTPEPLEVIAELDDGTLIDVRHIHLHPELAERYVRQLRLSQAALPQLTRVTLDALREADAIVLGPGSLFESILPNFLLPEFAEAVRTSSAKKIFICNLMTEPGRTSGFRVADHIRVIREFAGITPDYVLVNAQRIDPETTRIYAAAHQTPVYLDPSDYEELATIPGDMHGQRGVMIEGSMVIEADLSAAVIQYTTSLDNPQQSRAVRVLRHDGQKLAAALLELLRRA</sequence>
<dbReference type="SUPFAM" id="SSF142338">
    <property type="entry name" value="CofD-like"/>
    <property type="match status" value="1"/>
</dbReference>
<dbReference type="STRING" id="324602.Caur_1518"/>
<evidence type="ECO:0000256" key="1">
    <source>
        <dbReference type="ARBA" id="ARBA00022490"/>
    </source>
</evidence>
<dbReference type="PANTHER" id="PTHR30135:SF3">
    <property type="entry name" value="GLUCONEOGENESIS FACTOR-RELATED"/>
    <property type="match status" value="1"/>
</dbReference>
<gene>
    <name evidence="3" type="ordered locus">Caur_1518</name>
</gene>
<keyword evidence="1" id="KW-0963">Cytoplasm</keyword>
<dbReference type="PANTHER" id="PTHR30135">
    <property type="entry name" value="UNCHARACTERIZED PROTEIN YVCK-RELATED"/>
    <property type="match status" value="1"/>
</dbReference>
<feature type="transmembrane region" description="Helical" evidence="2">
    <location>
        <begin position="61"/>
        <end position="80"/>
    </location>
</feature>
<evidence type="ECO:0000313" key="4">
    <source>
        <dbReference type="Proteomes" id="UP000002008"/>
    </source>
</evidence>
<dbReference type="Pfam" id="PF01933">
    <property type="entry name" value="CofD"/>
    <property type="match status" value="1"/>
</dbReference>
<dbReference type="InterPro" id="IPR010119">
    <property type="entry name" value="Gluconeogen_factor"/>
</dbReference>
<dbReference type="RefSeq" id="WP_012257392.1">
    <property type="nucleotide sequence ID" value="NC_010175.1"/>
</dbReference>
<name>A9WAV7_CHLAA</name>
<evidence type="ECO:0000313" key="3">
    <source>
        <dbReference type="EMBL" id="ABY34738.1"/>
    </source>
</evidence>
<keyword evidence="2" id="KW-0472">Membrane</keyword>
<dbReference type="eggNOG" id="COG0391">
    <property type="taxonomic scope" value="Bacteria"/>
</dbReference>
<dbReference type="PATRIC" id="fig|324602.8.peg.1726"/>
<dbReference type="InterPro" id="IPR002882">
    <property type="entry name" value="CofD"/>
</dbReference>
<dbReference type="KEGG" id="cau:Caur_1518"/>
<keyword evidence="2" id="KW-1133">Transmembrane helix</keyword>
<dbReference type="Gene3D" id="3.40.50.10680">
    <property type="entry name" value="CofD-like domains"/>
    <property type="match status" value="1"/>
</dbReference>
<organism evidence="3 4">
    <name type="scientific">Chloroflexus aurantiacus (strain ATCC 29366 / DSM 635 / J-10-fl)</name>
    <dbReference type="NCBI Taxonomy" id="324602"/>
    <lineage>
        <taxon>Bacteria</taxon>
        <taxon>Bacillati</taxon>
        <taxon>Chloroflexota</taxon>
        <taxon>Chloroflexia</taxon>
        <taxon>Chloroflexales</taxon>
        <taxon>Chloroflexineae</taxon>
        <taxon>Chloroflexaceae</taxon>
        <taxon>Chloroflexus</taxon>
    </lineage>
</organism>
<dbReference type="EMBL" id="CP000909">
    <property type="protein sequence ID" value="ABY34738.1"/>
    <property type="molecule type" value="Genomic_DNA"/>
</dbReference>
<dbReference type="Proteomes" id="UP000002008">
    <property type="component" value="Chromosome"/>
</dbReference>
<keyword evidence="2" id="KW-0812">Transmembrane</keyword>
<dbReference type="GO" id="GO:0043743">
    <property type="term" value="F:LPPG:FO 2-phospho-L-lactate transferase activity"/>
    <property type="evidence" value="ECO:0007669"/>
    <property type="project" value="InterPro"/>
</dbReference>
<proteinExistence type="predicted"/>
<dbReference type="InParanoid" id="A9WAV7"/>
<keyword evidence="4" id="KW-1185">Reference proteome</keyword>
<dbReference type="HOGENOM" id="CLU_705339_0_0_0"/>
<reference evidence="4" key="1">
    <citation type="journal article" date="2011" name="BMC Genomics">
        <title>Complete genome sequence of the filamentous anoxygenic phototrophic bacterium Chloroflexus aurantiacus.</title>
        <authorList>
            <person name="Tang K.H."/>
            <person name="Barry K."/>
            <person name="Chertkov O."/>
            <person name="Dalin E."/>
            <person name="Han C.S."/>
            <person name="Hauser L.J."/>
            <person name="Honchak B.M."/>
            <person name="Karbach L.E."/>
            <person name="Land M.L."/>
            <person name="Lapidus A."/>
            <person name="Larimer F.W."/>
            <person name="Mikhailova N."/>
            <person name="Pitluck S."/>
            <person name="Pierson B.K."/>
            <person name="Blankenship R.E."/>
        </authorList>
    </citation>
    <scope>NUCLEOTIDE SEQUENCE [LARGE SCALE GENOMIC DNA]</scope>
    <source>
        <strain evidence="4">ATCC 29366 / DSM 635 / J-10-fl</strain>
    </source>
</reference>
<dbReference type="AlphaFoldDB" id="A9WAV7"/>
<protein>
    <recommendedName>
        <fullName evidence="5">Gluconeogenesis factor</fullName>
    </recommendedName>
</protein>